<dbReference type="Proteomes" id="UP000247099">
    <property type="component" value="Unassembled WGS sequence"/>
</dbReference>
<evidence type="ECO:0000256" key="2">
    <source>
        <dbReference type="ARBA" id="ARBA00022692"/>
    </source>
</evidence>
<organism evidence="6 7">
    <name type="scientific">Coraliomargarita sinensis</name>
    <dbReference type="NCBI Taxonomy" id="2174842"/>
    <lineage>
        <taxon>Bacteria</taxon>
        <taxon>Pseudomonadati</taxon>
        <taxon>Verrucomicrobiota</taxon>
        <taxon>Opitutia</taxon>
        <taxon>Puniceicoccales</taxon>
        <taxon>Coraliomargaritaceae</taxon>
        <taxon>Coraliomargarita</taxon>
    </lineage>
</organism>
<evidence type="ECO:0000256" key="1">
    <source>
        <dbReference type="ARBA" id="ARBA00004167"/>
    </source>
</evidence>
<evidence type="ECO:0000313" key="7">
    <source>
        <dbReference type="Proteomes" id="UP000247099"/>
    </source>
</evidence>
<comment type="subcellular location">
    <subcellularLocation>
        <location evidence="1">Membrane</location>
        <topology evidence="1">Single-pass membrane protein</topology>
    </subcellularLocation>
</comment>
<comment type="caution">
    <text evidence="6">The sequence shown here is derived from an EMBL/GenBank/DDBJ whole genome shotgun (WGS) entry which is preliminary data.</text>
</comment>
<name>A0A317ZK45_9BACT</name>
<sequence length="1244" mass="135827">MIPCFAMRFFRPLPLGSALVLALMSIFLAFWSSQWWLPKMAPALLAHSGLSVESAERTETGRMRLKGLGYQADDGLQLLVDVVEVPNLWDYARARWFAAAWSASQQLELGVVAVRLPSENRSNDSEAEAIDLPETIEAADRMLSKVRPWLPPLYLQELSLRNSGGDVTMRAENLRFDGSDLEAELYAGSTEQMYPFSLSLMSGKWSFEASDPSLGFEARARLEPTSEQLQLNAQLTYARQVMHFEAVWRGAGIVPHAARLRGGNFSLPQQLVERAHAPGLNSVHLSRADLKWAGQRYEGGVEWNAGLEIEGHPAAATGAASFEGDFRELRILGLKVDAPWAKAALEAPLVIRLPELELEKTADFRVSADLSRQPFVSAGGMLAGNLTFQPPAQLRFELSGRSVVYQAYPASDLEVVGSINKEALKLEKVKVAFDEASLAQVELNGSVNFRQSLIDFDYEASFSPEWADSMGLPDLLRETAYVKGGLGGPRSAPQWSAVWEVPAVQPPGLQVFRATGAASGTGASDIRMEATLVHGREQLGLALELEELSEEVLHGSLDRLLWEVDGRTRWELGAPGVFSVPVQGSIHRRFEELALEEFLLAGPDSAWRISKTSQGPLLLAGREFQLDWLNPWLDAPLPQYGIRSADLTVSQLSPFVAGQLSLTATDDSFELGELQINLEGLRIGERTEVPSLGVVLGDASLIEVMADLPVRLEWATGESGPVLKPDRDGAIRLQLGMKPSDAVSELIRKFSELAVEPPRLNLEIDGTLRSPNGRLEAFLPGIKLRETLGEGPKQVELPGLNDIEVRLGLDGQSLHLKRLKARIRGGLVEASGRWPLETFPLFEGSKSADWFNALLAGAFELSFAEWELQNWTPYLPSMLRRSGLVGGRLRHDPDSGFGGSLQFKELGLRPTRSLPSVDSSSGALSFEGRALRIVEAGARVGGSPVSLQGQMDFADWPEIIWQAEIKGKNVPIVRRPEMILRSDLDLKLSQKSDQSAPALQGRMGLRSSTMLVEFDPLSPAVRSGPSSKPPFFAIEEEPFSRWGLDLRIEGERFLRVRSPYFQSVLSAGLNLTGRLGEPLLLGSIRIAEGSLSFPGAKVRLDTGEAYIESGQPDALRLDVAGTARTGTHVITMDVSGTASDPQIQFDATPPLPNASIVRLLSTGSTTGGGAGSVGLYLGRGLLGAGGMNESFADRITIDVGEETTRSGKSTLGVRYEVNEDVYLNSEYDAYDNYNTDLLWTIFEK</sequence>
<dbReference type="Pfam" id="PF04357">
    <property type="entry name" value="TamB"/>
    <property type="match status" value="1"/>
</dbReference>
<dbReference type="GO" id="GO:0009306">
    <property type="term" value="P:protein secretion"/>
    <property type="evidence" value="ECO:0007669"/>
    <property type="project" value="InterPro"/>
</dbReference>
<accession>A0A317ZK45</accession>
<proteinExistence type="predicted"/>
<keyword evidence="4" id="KW-0472">Membrane</keyword>
<evidence type="ECO:0000313" key="6">
    <source>
        <dbReference type="EMBL" id="PXA03731.1"/>
    </source>
</evidence>
<dbReference type="InterPro" id="IPR007452">
    <property type="entry name" value="TamB_C"/>
</dbReference>
<protein>
    <recommendedName>
        <fullName evidence="5">Translocation and assembly module TamB C-terminal domain-containing protein</fullName>
    </recommendedName>
</protein>
<dbReference type="InParanoid" id="A0A317ZK45"/>
<reference evidence="6 7" key="1">
    <citation type="submission" date="2018-05" db="EMBL/GenBank/DDBJ databases">
        <title>Coraliomargarita sinensis sp. nov., isolated from a marine solar saltern.</title>
        <authorList>
            <person name="Zhou L.Y."/>
        </authorList>
    </citation>
    <scope>NUCLEOTIDE SEQUENCE [LARGE SCALE GENOMIC DNA]</scope>
    <source>
        <strain evidence="6 7">WN38</strain>
    </source>
</reference>
<evidence type="ECO:0000256" key="3">
    <source>
        <dbReference type="ARBA" id="ARBA00022989"/>
    </source>
</evidence>
<dbReference type="AlphaFoldDB" id="A0A317ZK45"/>
<feature type="domain" description="Translocation and assembly module TamB C-terminal" evidence="5">
    <location>
        <begin position="940"/>
        <end position="1233"/>
    </location>
</feature>
<evidence type="ECO:0000259" key="5">
    <source>
        <dbReference type="Pfam" id="PF04357"/>
    </source>
</evidence>
<dbReference type="GO" id="GO:0005886">
    <property type="term" value="C:plasma membrane"/>
    <property type="evidence" value="ECO:0007669"/>
    <property type="project" value="InterPro"/>
</dbReference>
<dbReference type="EMBL" id="QHJQ01000007">
    <property type="protein sequence ID" value="PXA03731.1"/>
    <property type="molecule type" value="Genomic_DNA"/>
</dbReference>
<gene>
    <name evidence="6" type="ORF">DDZ13_10575</name>
</gene>
<keyword evidence="2" id="KW-0812">Transmembrane</keyword>
<keyword evidence="3" id="KW-1133">Transmembrane helix</keyword>
<keyword evidence="7" id="KW-1185">Reference proteome</keyword>
<evidence type="ECO:0000256" key="4">
    <source>
        <dbReference type="ARBA" id="ARBA00023136"/>
    </source>
</evidence>